<keyword evidence="1" id="KW-0175">Coiled coil</keyword>
<dbReference type="RefSeq" id="WP_053409899.1">
    <property type="nucleotide sequence ID" value="NZ_LHPI01000013.1"/>
</dbReference>
<protein>
    <submittedName>
        <fullName evidence="2">Uncharacterized protein</fullName>
    </submittedName>
</protein>
<keyword evidence="3" id="KW-1185">Reference proteome</keyword>
<dbReference type="AlphaFoldDB" id="A0A0M0HY22"/>
<dbReference type="Proteomes" id="UP000037530">
    <property type="component" value="Unassembled WGS sequence"/>
</dbReference>
<organism evidence="2 3">
    <name type="scientific">Vibrio hepatarius</name>
    <dbReference type="NCBI Taxonomy" id="171383"/>
    <lineage>
        <taxon>Bacteria</taxon>
        <taxon>Pseudomonadati</taxon>
        <taxon>Pseudomonadota</taxon>
        <taxon>Gammaproteobacteria</taxon>
        <taxon>Vibrionales</taxon>
        <taxon>Vibrionaceae</taxon>
        <taxon>Vibrio</taxon>
        <taxon>Vibrio oreintalis group</taxon>
    </lineage>
</organism>
<evidence type="ECO:0000313" key="3">
    <source>
        <dbReference type="Proteomes" id="UP000037530"/>
    </source>
</evidence>
<proteinExistence type="predicted"/>
<accession>A0A0M0HY22</accession>
<feature type="coiled-coil region" evidence="1">
    <location>
        <begin position="173"/>
        <end position="200"/>
    </location>
</feature>
<reference evidence="3" key="1">
    <citation type="submission" date="2015-08" db="EMBL/GenBank/DDBJ databases">
        <title>Vibrio galatheae sp. nov., a novel member of the Vibrionaceae family isolated from the Solomon Islands.</title>
        <authorList>
            <person name="Giubergia S."/>
            <person name="Machado H."/>
            <person name="Mateiu R.V."/>
            <person name="Gram L."/>
        </authorList>
    </citation>
    <scope>NUCLEOTIDE SEQUENCE [LARGE SCALE GENOMIC DNA]</scope>
    <source>
        <strain evidence="3">DSM 19134</strain>
    </source>
</reference>
<gene>
    <name evidence="2" type="ORF">AKJ31_14855</name>
</gene>
<dbReference type="PATRIC" id="fig|171383.3.peg.3041"/>
<name>A0A0M0HY22_9VIBR</name>
<comment type="caution">
    <text evidence="2">The sequence shown here is derived from an EMBL/GenBank/DDBJ whole genome shotgun (WGS) entry which is preliminary data.</text>
</comment>
<sequence length="239" mass="28033">MIVNKTIGKFETNHFSLNTLDDSLFEVFETAEHEDSSYTLTKSVAVKITEDQLPKNFFTTHRYSHNKVEGTEVSYGVNIDSRRGLSIDINFAYSLHISRRRNEKGQQLIRDTVTTEFNKVNFLQAAKDALTGIMERNIQELNHEEEQQVHRFFENNAAKSAENLLIESDCQEWKFLKEQEEQLTATLAKLKDRQAVLRKEALRKSLKEDEREFPENIQKLFDDYLMNVPGIKQRRMFSY</sequence>
<dbReference type="EMBL" id="LHPI01000013">
    <property type="protein sequence ID" value="KOO06971.1"/>
    <property type="molecule type" value="Genomic_DNA"/>
</dbReference>
<dbReference type="STRING" id="171383.AKJ31_14855"/>
<evidence type="ECO:0000256" key="1">
    <source>
        <dbReference type="SAM" id="Coils"/>
    </source>
</evidence>
<evidence type="ECO:0000313" key="2">
    <source>
        <dbReference type="EMBL" id="KOO06971.1"/>
    </source>
</evidence>